<dbReference type="PROSITE" id="PS50113">
    <property type="entry name" value="PAC"/>
    <property type="match status" value="1"/>
</dbReference>
<dbReference type="PROSITE" id="PS50112">
    <property type="entry name" value="PAS"/>
    <property type="match status" value="1"/>
</dbReference>
<evidence type="ECO:0000256" key="6">
    <source>
        <dbReference type="ARBA" id="ARBA00051114"/>
    </source>
</evidence>
<feature type="domain" description="GGDEF" evidence="10">
    <location>
        <begin position="429"/>
        <end position="562"/>
    </location>
</feature>
<comment type="catalytic activity">
    <reaction evidence="6">
        <text>3',3'-c-di-GMP + H2O = 5'-phosphoguanylyl(3'-&gt;5')guanosine + H(+)</text>
        <dbReference type="Rhea" id="RHEA:24902"/>
        <dbReference type="ChEBI" id="CHEBI:15377"/>
        <dbReference type="ChEBI" id="CHEBI:15378"/>
        <dbReference type="ChEBI" id="CHEBI:58754"/>
        <dbReference type="ChEBI" id="CHEBI:58805"/>
        <dbReference type="EC" id="3.1.4.52"/>
    </reaction>
    <physiologicalReaction direction="left-to-right" evidence="6">
        <dbReference type="Rhea" id="RHEA:24903"/>
    </physiologicalReaction>
</comment>
<dbReference type="NCBIfam" id="TIGR00229">
    <property type="entry name" value="sensory_box"/>
    <property type="match status" value="1"/>
</dbReference>
<accession>A0A4R6UQA0</accession>
<evidence type="ECO:0000256" key="3">
    <source>
        <dbReference type="ARBA" id="ARBA00012282"/>
    </source>
</evidence>
<dbReference type="NCBIfam" id="TIGR00254">
    <property type="entry name" value="GGDEF"/>
    <property type="match status" value="1"/>
</dbReference>
<feature type="domain" description="PAS" evidence="7">
    <location>
        <begin position="272"/>
        <end position="316"/>
    </location>
</feature>
<dbReference type="Gene3D" id="3.20.20.450">
    <property type="entry name" value="EAL domain"/>
    <property type="match status" value="1"/>
</dbReference>
<dbReference type="GO" id="GO:0071732">
    <property type="term" value="P:cellular response to nitric oxide"/>
    <property type="evidence" value="ECO:0007669"/>
    <property type="project" value="UniProtKB-ARBA"/>
</dbReference>
<dbReference type="InterPro" id="IPR035919">
    <property type="entry name" value="EAL_sf"/>
</dbReference>
<organism evidence="11 12">
    <name type="scientific">Permianibacter aggregans</name>
    <dbReference type="NCBI Taxonomy" id="1510150"/>
    <lineage>
        <taxon>Bacteria</taxon>
        <taxon>Pseudomonadati</taxon>
        <taxon>Pseudomonadota</taxon>
        <taxon>Gammaproteobacteria</taxon>
        <taxon>Pseudomonadales</taxon>
        <taxon>Pseudomonadaceae</taxon>
        <taxon>Permianibacter</taxon>
    </lineage>
</organism>
<dbReference type="CDD" id="cd01949">
    <property type="entry name" value="GGDEF"/>
    <property type="match status" value="1"/>
</dbReference>
<dbReference type="PROSITE" id="PS50883">
    <property type="entry name" value="EAL"/>
    <property type="match status" value="1"/>
</dbReference>
<dbReference type="SMART" id="SM00267">
    <property type="entry name" value="GGDEF"/>
    <property type="match status" value="1"/>
</dbReference>
<dbReference type="GO" id="GO:0016301">
    <property type="term" value="F:kinase activity"/>
    <property type="evidence" value="ECO:0007669"/>
    <property type="project" value="UniProtKB-KW"/>
</dbReference>
<keyword evidence="12" id="KW-1185">Reference proteome</keyword>
<dbReference type="Pfam" id="PF13426">
    <property type="entry name" value="PAS_9"/>
    <property type="match status" value="1"/>
</dbReference>
<dbReference type="SUPFAM" id="SSF55073">
    <property type="entry name" value="Nucleotide cyclase"/>
    <property type="match status" value="1"/>
</dbReference>
<dbReference type="InterPro" id="IPR013656">
    <property type="entry name" value="PAS_4"/>
</dbReference>
<dbReference type="Pfam" id="PF00990">
    <property type="entry name" value="GGDEF"/>
    <property type="match status" value="1"/>
</dbReference>
<dbReference type="InterPro" id="IPR035965">
    <property type="entry name" value="PAS-like_dom_sf"/>
</dbReference>
<dbReference type="InterPro" id="IPR000014">
    <property type="entry name" value="PAS"/>
</dbReference>
<dbReference type="Pfam" id="PF00563">
    <property type="entry name" value="EAL"/>
    <property type="match status" value="1"/>
</dbReference>
<dbReference type="Proteomes" id="UP000295375">
    <property type="component" value="Unassembled WGS sequence"/>
</dbReference>
<dbReference type="SMART" id="SM00091">
    <property type="entry name" value="PAS"/>
    <property type="match status" value="3"/>
</dbReference>
<dbReference type="Gene3D" id="3.30.450.20">
    <property type="entry name" value="PAS domain"/>
    <property type="match status" value="2"/>
</dbReference>
<evidence type="ECO:0000256" key="1">
    <source>
        <dbReference type="ARBA" id="ARBA00001946"/>
    </source>
</evidence>
<dbReference type="FunFam" id="3.20.20.450:FF:000001">
    <property type="entry name" value="Cyclic di-GMP phosphodiesterase yahA"/>
    <property type="match status" value="1"/>
</dbReference>
<keyword evidence="4" id="KW-0973">c-di-GMP</keyword>
<dbReference type="PANTHER" id="PTHR44757">
    <property type="entry name" value="DIGUANYLATE CYCLASE DGCP"/>
    <property type="match status" value="1"/>
</dbReference>
<dbReference type="PANTHER" id="PTHR44757:SF2">
    <property type="entry name" value="BIOFILM ARCHITECTURE MAINTENANCE PROTEIN MBAA"/>
    <property type="match status" value="1"/>
</dbReference>
<dbReference type="Pfam" id="PF08448">
    <property type="entry name" value="PAS_4"/>
    <property type="match status" value="1"/>
</dbReference>
<dbReference type="SMART" id="SM00086">
    <property type="entry name" value="PAC"/>
    <property type="match status" value="2"/>
</dbReference>
<evidence type="ECO:0000313" key="11">
    <source>
        <dbReference type="EMBL" id="TDQ45434.1"/>
    </source>
</evidence>
<dbReference type="InterPro" id="IPR052155">
    <property type="entry name" value="Biofilm_reg_signaling"/>
</dbReference>
<dbReference type="InterPro" id="IPR001610">
    <property type="entry name" value="PAC"/>
</dbReference>
<dbReference type="AlphaFoldDB" id="A0A4R6UQA0"/>
<evidence type="ECO:0000313" key="12">
    <source>
        <dbReference type="Proteomes" id="UP000295375"/>
    </source>
</evidence>
<evidence type="ECO:0000259" key="7">
    <source>
        <dbReference type="PROSITE" id="PS50112"/>
    </source>
</evidence>
<dbReference type="CDD" id="cd00130">
    <property type="entry name" value="PAS"/>
    <property type="match status" value="1"/>
</dbReference>
<protein>
    <recommendedName>
        <fullName evidence="3">cyclic-guanylate-specific phosphodiesterase</fullName>
        <ecNumber evidence="3">3.1.4.52</ecNumber>
    </recommendedName>
</protein>
<name>A0A4R6UQA0_9GAMM</name>
<evidence type="ECO:0000256" key="5">
    <source>
        <dbReference type="ARBA" id="ARBA00022777"/>
    </source>
</evidence>
<dbReference type="EC" id="3.1.4.52" evidence="3"/>
<dbReference type="SMART" id="SM00052">
    <property type="entry name" value="EAL"/>
    <property type="match status" value="1"/>
</dbReference>
<dbReference type="InterPro" id="IPR000160">
    <property type="entry name" value="GGDEF_dom"/>
</dbReference>
<dbReference type="SUPFAM" id="SSF55785">
    <property type="entry name" value="PYP-like sensor domain (PAS domain)"/>
    <property type="match status" value="2"/>
</dbReference>
<evidence type="ECO:0000259" key="8">
    <source>
        <dbReference type="PROSITE" id="PS50113"/>
    </source>
</evidence>
<dbReference type="FunFam" id="3.30.70.270:FF:000001">
    <property type="entry name" value="Diguanylate cyclase domain protein"/>
    <property type="match status" value="1"/>
</dbReference>
<evidence type="ECO:0000259" key="9">
    <source>
        <dbReference type="PROSITE" id="PS50883"/>
    </source>
</evidence>
<feature type="domain" description="EAL" evidence="9">
    <location>
        <begin position="571"/>
        <end position="824"/>
    </location>
</feature>
<dbReference type="CDD" id="cd01948">
    <property type="entry name" value="EAL"/>
    <property type="match status" value="1"/>
</dbReference>
<feature type="domain" description="PAC" evidence="8">
    <location>
        <begin position="345"/>
        <end position="397"/>
    </location>
</feature>
<sequence length="832" mass="93635">MRGDGWFHSVCSKDDYMTERVEPLYKLDDVLQRIWRAAPVLISIKNVQGEILAASDHFDQLELPPRSQWLGKSIKELFAPAIAQRIAGYDQQALAQQRPISFIEEWKTKQGKHETYRAVSFPLITSEEKAVCTIAVSRHGAHSSSNDELPAVLSALVEGVLKIELDGAVSLSNTAARELLQLPETSQQNWLPDWHVVDEEGKRLSAIEFLQALQAFATRDETHKVVRFCADSNASKWLMAQAQPLYRDNEKKPYATVASLVPIDQLKKAEHELAIYADLLERTSEAIIVYNAERRIIKVNRAFSKLTGYSADDVVGAGPEVFRTPINSPERYQQIDAALTVDGCWQGEVERSRRDGSSFTAWLTCNRIEDGHGELSHFISIFSDISEIKHQQRTLDYLAHHDSLTGLPNRNLLFDRIDHAINVATRKNGIHALLFIDLDHFKEINDSAGHGTGDKVLIEAARRMQLCTRKQDTLARLGGDEFMLFMEGVTSKEEVSVVANRLLNVISAPYQIEHKEFFISASIGISYFPEDGNDVEALLTYADIAMYQAKSSGRNRLSWYNRRLSEELSERVSLERALHRALGHDELFVVYQPQIDVLSGQIIGAEALLRWQHPERGLVSPALFIPIAEKTGLINAIGDWVLDQVCRQIAEWDQQGLNVPLVAVNVSAQQLGSEQFADRVLAHLIHHQLSSERLELELTESVLMCLDDANACMRRFADAGIRLAIDDFGTGFSSLAYLRALPVQRLKIDRSFLMEVPGNRNDESIVRAVIGLAHNLNIDVIAEGVETELQQQFLHQNHCYAVQGYLHGKPIKANDFAAYLRRTSPSENRLLR</sequence>
<proteinExistence type="predicted"/>
<reference evidence="11 12" key="1">
    <citation type="submission" date="2019-03" db="EMBL/GenBank/DDBJ databases">
        <title>Genomic Encyclopedia of Type Strains, Phase IV (KMG-IV): sequencing the most valuable type-strain genomes for metagenomic binning, comparative biology and taxonomic classification.</title>
        <authorList>
            <person name="Goeker M."/>
        </authorList>
    </citation>
    <scope>NUCLEOTIDE SEQUENCE [LARGE SCALE GENOMIC DNA]</scope>
    <source>
        <strain evidence="11 12">DSM 103792</strain>
    </source>
</reference>
<dbReference type="EMBL" id="SNYM01000020">
    <property type="protein sequence ID" value="TDQ45434.1"/>
    <property type="molecule type" value="Genomic_DNA"/>
</dbReference>
<comment type="caution">
    <text evidence="11">The sequence shown here is derived from an EMBL/GenBank/DDBJ whole genome shotgun (WGS) entry which is preliminary data.</text>
</comment>
<gene>
    <name evidence="11" type="ORF">EV696_12011</name>
</gene>
<dbReference type="Gene3D" id="3.30.70.270">
    <property type="match status" value="1"/>
</dbReference>
<dbReference type="InterPro" id="IPR029787">
    <property type="entry name" value="Nucleotide_cyclase"/>
</dbReference>
<keyword evidence="5" id="KW-0808">Transferase</keyword>
<comment type="subcellular location">
    <subcellularLocation>
        <location evidence="2">Cell inner membrane</location>
    </subcellularLocation>
</comment>
<dbReference type="InterPro" id="IPR043128">
    <property type="entry name" value="Rev_trsase/Diguanyl_cyclase"/>
</dbReference>
<keyword evidence="5" id="KW-0418">Kinase</keyword>
<dbReference type="GO" id="GO:0071111">
    <property type="term" value="F:cyclic-guanylate-specific phosphodiesterase activity"/>
    <property type="evidence" value="ECO:0007669"/>
    <property type="project" value="UniProtKB-EC"/>
</dbReference>
<dbReference type="PROSITE" id="PS50887">
    <property type="entry name" value="GGDEF"/>
    <property type="match status" value="1"/>
</dbReference>
<comment type="cofactor">
    <cofactor evidence="1">
        <name>Mg(2+)</name>
        <dbReference type="ChEBI" id="CHEBI:18420"/>
    </cofactor>
</comment>
<dbReference type="GO" id="GO:0005886">
    <property type="term" value="C:plasma membrane"/>
    <property type="evidence" value="ECO:0007669"/>
    <property type="project" value="UniProtKB-SubCell"/>
</dbReference>
<dbReference type="InterPro" id="IPR001633">
    <property type="entry name" value="EAL_dom"/>
</dbReference>
<evidence type="ECO:0000256" key="2">
    <source>
        <dbReference type="ARBA" id="ARBA00004533"/>
    </source>
</evidence>
<evidence type="ECO:0000259" key="10">
    <source>
        <dbReference type="PROSITE" id="PS50887"/>
    </source>
</evidence>
<dbReference type="SUPFAM" id="SSF141868">
    <property type="entry name" value="EAL domain-like"/>
    <property type="match status" value="1"/>
</dbReference>
<evidence type="ECO:0000256" key="4">
    <source>
        <dbReference type="ARBA" id="ARBA00022636"/>
    </source>
</evidence>
<dbReference type="InterPro" id="IPR000700">
    <property type="entry name" value="PAS-assoc_C"/>
</dbReference>